<comment type="caution">
    <text evidence="1">The sequence shown here is derived from an EMBL/GenBank/DDBJ whole genome shotgun (WGS) entry which is preliminary data.</text>
</comment>
<dbReference type="AlphaFoldDB" id="A0A1B7LDB0"/>
<reference evidence="1 2" key="1">
    <citation type="submission" date="2016-04" db="EMBL/GenBank/DDBJ databases">
        <authorList>
            <person name="Evans L.H."/>
            <person name="Alamgir A."/>
            <person name="Owens N."/>
            <person name="Weber N.D."/>
            <person name="Virtaneva K."/>
            <person name="Barbian K."/>
            <person name="Babar A."/>
            <person name="Rosenke K."/>
        </authorList>
    </citation>
    <scope>NUCLEOTIDE SEQUENCE [LARGE SCALE GENOMIC DNA]</scope>
    <source>
        <strain evidence="1 2">LMa1</strain>
    </source>
</reference>
<dbReference type="Proteomes" id="UP000078532">
    <property type="component" value="Unassembled WGS sequence"/>
</dbReference>
<evidence type="ECO:0000313" key="2">
    <source>
        <dbReference type="Proteomes" id="UP000078532"/>
    </source>
</evidence>
<evidence type="ECO:0000313" key="1">
    <source>
        <dbReference type="EMBL" id="OAT81095.1"/>
    </source>
</evidence>
<organism evidence="1 2">
    <name type="scientific">Desulfotomaculum copahuensis</name>
    <dbReference type="NCBI Taxonomy" id="1838280"/>
    <lineage>
        <taxon>Bacteria</taxon>
        <taxon>Bacillati</taxon>
        <taxon>Bacillota</taxon>
        <taxon>Clostridia</taxon>
        <taxon>Eubacteriales</taxon>
        <taxon>Desulfotomaculaceae</taxon>
        <taxon>Desulfotomaculum</taxon>
    </lineage>
</organism>
<protein>
    <submittedName>
        <fullName evidence="1">Uncharacterized protein</fullName>
    </submittedName>
</protein>
<gene>
    <name evidence="1" type="ORF">A6M21_11825</name>
</gene>
<dbReference type="RefSeq" id="WP_066669107.1">
    <property type="nucleotide sequence ID" value="NZ_LYVF01000168.1"/>
</dbReference>
<name>A0A1B7LDB0_9FIRM</name>
<dbReference type="EMBL" id="LYVF01000168">
    <property type="protein sequence ID" value="OAT81095.1"/>
    <property type="molecule type" value="Genomic_DNA"/>
</dbReference>
<keyword evidence="2" id="KW-1185">Reference proteome</keyword>
<dbReference type="STRING" id="1838280.A6M21_11825"/>
<dbReference type="OrthoDB" id="2871372at2"/>
<sequence length="185" mass="21724">MTRPHDVHQEPWERQKGESRQAFQAFAIYRDMGAARSLQKVAQQLSKSLALMKRWSEKWSWVARAAAWDAELDRRAREAQEKARAEMAERHIKEAMLFQQKVVERLKTLEPDELSPSDLAKWFDIAVKVERLARGEPTENVKQEVQGQVTQRHEYDLAQRILEDPEAREIARRLYRKGVNRDMGS</sequence>
<proteinExistence type="predicted"/>
<accession>A0A1B7LDB0</accession>